<proteinExistence type="predicted"/>
<name>K4IT21_PSYTT</name>
<dbReference type="HOGENOM" id="CLU_3221076_0_0_10"/>
<accession>K4IT21</accession>
<reference evidence="1" key="2">
    <citation type="submission" date="2012-09" db="EMBL/GenBank/DDBJ databases">
        <title>The complete sequence of Psychroflexus torquis an extreme psychrophile from sea-ice that is stimulated by light.</title>
        <authorList>
            <person name="Feng S."/>
            <person name="Powell S.M."/>
            <person name="Bowman J.P."/>
        </authorList>
    </citation>
    <scope>NUCLEOTIDE SEQUENCE [LARGE SCALE GENOMIC DNA]</scope>
    <source>
        <strain evidence="1">ATCC 700755</strain>
    </source>
</reference>
<protein>
    <submittedName>
        <fullName evidence="1">Uncharacterized protein</fullName>
    </submittedName>
</protein>
<evidence type="ECO:0000313" key="1">
    <source>
        <dbReference type="EMBL" id="AFU68620.1"/>
    </source>
</evidence>
<dbReference type="STRING" id="313595.P700755_001779"/>
<keyword evidence="2" id="KW-1185">Reference proteome</keyword>
<dbReference type="KEGG" id="ptq:P700755_001779"/>
<evidence type="ECO:0000313" key="2">
    <source>
        <dbReference type="Proteomes" id="UP000008514"/>
    </source>
</evidence>
<organism evidence="1 2">
    <name type="scientific">Psychroflexus torquis (strain ATCC 700755 / CIP 106069 / ACAM 623)</name>
    <dbReference type="NCBI Taxonomy" id="313595"/>
    <lineage>
        <taxon>Bacteria</taxon>
        <taxon>Pseudomonadati</taxon>
        <taxon>Bacteroidota</taxon>
        <taxon>Flavobacteriia</taxon>
        <taxon>Flavobacteriales</taxon>
        <taxon>Flavobacteriaceae</taxon>
        <taxon>Psychroflexus</taxon>
    </lineage>
</organism>
<dbReference type="AlphaFoldDB" id="K4IT21"/>
<reference evidence="1" key="1">
    <citation type="submission" date="2006-03" db="EMBL/GenBank/DDBJ databases">
        <authorList>
            <person name="Bowman J."/>
            <person name="Ferriera S."/>
            <person name="Johnson J."/>
            <person name="Kravitz S."/>
            <person name="Halpern A."/>
            <person name="Remington K."/>
            <person name="Beeson K."/>
            <person name="Tran B."/>
            <person name="Rogers Y.-H."/>
            <person name="Friedman R."/>
            <person name="Venter J.C."/>
        </authorList>
    </citation>
    <scope>NUCLEOTIDE SEQUENCE [LARGE SCALE GENOMIC DNA]</scope>
    <source>
        <strain evidence="1">ATCC 700755</strain>
    </source>
</reference>
<dbReference type="Proteomes" id="UP000008514">
    <property type="component" value="Chromosome"/>
</dbReference>
<dbReference type="EMBL" id="CP003879">
    <property type="protein sequence ID" value="AFU68620.1"/>
    <property type="molecule type" value="Genomic_DNA"/>
</dbReference>
<gene>
    <name evidence="1" type="ordered locus">P700755_001779</name>
</gene>
<sequence>MNINKHTVKLKDLWQFNPALLIAEPMVAIRTRIPKLKNFFINET</sequence>